<evidence type="ECO:0000259" key="1">
    <source>
        <dbReference type="PROSITE" id="PS50965"/>
    </source>
</evidence>
<feature type="domain" description="NERD" evidence="1">
    <location>
        <begin position="41"/>
        <end position="159"/>
    </location>
</feature>
<name>A0ABW0U0J6_9BACL</name>
<dbReference type="InterPro" id="IPR011528">
    <property type="entry name" value="NERD"/>
</dbReference>
<dbReference type="RefSeq" id="WP_381447078.1">
    <property type="nucleotide sequence ID" value="NZ_JBHSNP010000029.1"/>
</dbReference>
<gene>
    <name evidence="2" type="ORF">ACFPTP_16530</name>
</gene>
<evidence type="ECO:0000313" key="3">
    <source>
        <dbReference type="Proteomes" id="UP001596071"/>
    </source>
</evidence>
<reference evidence="3" key="1">
    <citation type="journal article" date="2019" name="Int. J. Syst. Evol. Microbiol.">
        <title>The Global Catalogue of Microorganisms (GCM) 10K type strain sequencing project: providing services to taxonomists for standard genome sequencing and annotation.</title>
        <authorList>
            <consortium name="The Broad Institute Genomics Platform"/>
            <consortium name="The Broad Institute Genome Sequencing Center for Infectious Disease"/>
            <person name="Wu L."/>
            <person name="Ma J."/>
        </authorList>
    </citation>
    <scope>NUCLEOTIDE SEQUENCE [LARGE SCALE GENOMIC DNA]</scope>
    <source>
        <strain evidence="3">KACC 11299</strain>
    </source>
</reference>
<organism evidence="2 3">
    <name type="scientific">Sporosarcina koreensis</name>
    <dbReference type="NCBI Taxonomy" id="334735"/>
    <lineage>
        <taxon>Bacteria</taxon>
        <taxon>Bacillati</taxon>
        <taxon>Bacillota</taxon>
        <taxon>Bacilli</taxon>
        <taxon>Bacillales</taxon>
        <taxon>Caryophanaceae</taxon>
        <taxon>Sporosarcina</taxon>
    </lineage>
</organism>
<protein>
    <submittedName>
        <fullName evidence="2">Nuclease-related domain-containing protein</fullName>
    </submittedName>
</protein>
<evidence type="ECO:0000313" key="2">
    <source>
        <dbReference type="EMBL" id="MFC5604844.1"/>
    </source>
</evidence>
<proteinExistence type="predicted"/>
<dbReference type="PROSITE" id="PS50965">
    <property type="entry name" value="NERD"/>
    <property type="match status" value="1"/>
</dbReference>
<keyword evidence="3" id="KW-1185">Reference proteome</keyword>
<sequence length="323" mass="37224">MICKKRTMPNELKALISLDKRLPNNNDKKHAVQKKLLICQAGYNGELEYDAHINEFQPDYPHAILHDLYLQHAGAYFQIDSLVITPSSITIVEVKNHKDKTVIKANPTQFIRIFQNGDRKPMRNPYTEIDRKIHLLKNWLDNRGIQIPIEGILTFAHTNELAIEHPSPEMKTMFTYEAPSHFRSLPVNEHILDGHAIYNLAHALLEHHKDYNPFPLADLYDINPADIAPGVICPACDRLGMKWGREKWNCPSCGHTGKTEHQQTVQDWFMLIKPKMTNRDFRYFTQLNNRNVARGLLAKSGLQLIGERKAAHYVVMKDKSPTH</sequence>
<accession>A0ABW0U0J6</accession>
<dbReference type="EMBL" id="JBHSNP010000029">
    <property type="protein sequence ID" value="MFC5604844.1"/>
    <property type="molecule type" value="Genomic_DNA"/>
</dbReference>
<comment type="caution">
    <text evidence="2">The sequence shown here is derived from an EMBL/GenBank/DDBJ whole genome shotgun (WGS) entry which is preliminary data.</text>
</comment>
<dbReference type="Proteomes" id="UP001596071">
    <property type="component" value="Unassembled WGS sequence"/>
</dbReference>
<dbReference type="Pfam" id="PF08378">
    <property type="entry name" value="NERD"/>
    <property type="match status" value="1"/>
</dbReference>